<dbReference type="GO" id="GO:0017124">
    <property type="term" value="F:SH3 domain binding"/>
    <property type="evidence" value="ECO:0007669"/>
    <property type="project" value="UniProtKB-KW"/>
</dbReference>
<accession>A0A8C1WV19</accession>
<evidence type="ECO:0000313" key="15">
    <source>
        <dbReference type="Ensembl" id="ENSCCRP00015072409.1"/>
    </source>
</evidence>
<reference evidence="15" key="1">
    <citation type="submission" date="2025-08" db="UniProtKB">
        <authorList>
            <consortium name="Ensembl"/>
        </authorList>
    </citation>
    <scope>IDENTIFICATION</scope>
</reference>
<evidence type="ECO:0000256" key="3">
    <source>
        <dbReference type="ARBA" id="ARBA00009264"/>
    </source>
</evidence>
<dbReference type="GO" id="GO:0005634">
    <property type="term" value="C:nucleus"/>
    <property type="evidence" value="ECO:0007669"/>
    <property type="project" value="UniProtKB-SubCell"/>
</dbReference>
<evidence type="ECO:0000256" key="7">
    <source>
        <dbReference type="ARBA" id="ARBA00022776"/>
    </source>
</evidence>
<protein>
    <recommendedName>
        <fullName evidence="13">Securin</fullName>
    </recommendedName>
</protein>
<keyword evidence="9" id="KW-0832">Ubl conjugation</keyword>
<keyword evidence="4" id="KW-0963">Cytoplasm</keyword>
<evidence type="ECO:0000256" key="6">
    <source>
        <dbReference type="ARBA" id="ARBA00022737"/>
    </source>
</evidence>
<evidence type="ECO:0000256" key="13">
    <source>
        <dbReference type="ARBA" id="ARBA00039185"/>
    </source>
</evidence>
<dbReference type="Ensembl" id="ENSCCRT00015074764.1">
    <property type="protein sequence ID" value="ENSCCRP00015072409.1"/>
    <property type="gene ID" value="ENSCCRG00015029320.1"/>
</dbReference>
<comment type="similarity">
    <text evidence="3">Belongs to the securin family.</text>
</comment>
<dbReference type="GO" id="GO:0045143">
    <property type="term" value="P:homologous chromosome segregation"/>
    <property type="evidence" value="ECO:0007669"/>
    <property type="project" value="TreeGrafter"/>
</dbReference>
<keyword evidence="6" id="KW-0677">Repeat</keyword>
<comment type="subcellular location">
    <subcellularLocation>
        <location evidence="2">Cytoplasm</location>
    </subcellularLocation>
    <subcellularLocation>
        <location evidence="1">Nucleus</location>
    </subcellularLocation>
</comment>
<dbReference type="InterPro" id="IPR006940">
    <property type="entry name" value="Securin_separation_inhibitor"/>
</dbReference>
<keyword evidence="10" id="KW-0729">SH3-binding</keyword>
<evidence type="ECO:0000256" key="1">
    <source>
        <dbReference type="ARBA" id="ARBA00004123"/>
    </source>
</evidence>
<organism evidence="15 16">
    <name type="scientific">Cyprinus carpio</name>
    <name type="common">Common carp</name>
    <dbReference type="NCBI Taxonomy" id="7962"/>
    <lineage>
        <taxon>Eukaryota</taxon>
        <taxon>Metazoa</taxon>
        <taxon>Chordata</taxon>
        <taxon>Craniata</taxon>
        <taxon>Vertebrata</taxon>
        <taxon>Euteleostomi</taxon>
        <taxon>Actinopterygii</taxon>
        <taxon>Neopterygii</taxon>
        <taxon>Teleostei</taxon>
        <taxon>Ostariophysi</taxon>
        <taxon>Cypriniformes</taxon>
        <taxon>Cyprinidae</taxon>
        <taxon>Cyprininae</taxon>
        <taxon>Cyprinus</taxon>
    </lineage>
</organism>
<evidence type="ECO:0000256" key="4">
    <source>
        <dbReference type="ARBA" id="ARBA00022490"/>
    </source>
</evidence>
<evidence type="ECO:0000256" key="11">
    <source>
        <dbReference type="ARBA" id="ARBA00023242"/>
    </source>
</evidence>
<dbReference type="GO" id="GO:0051301">
    <property type="term" value="P:cell division"/>
    <property type="evidence" value="ECO:0007669"/>
    <property type="project" value="UniProtKB-KW"/>
</dbReference>
<evidence type="ECO:0000256" key="10">
    <source>
        <dbReference type="ARBA" id="ARBA00023036"/>
    </source>
</evidence>
<keyword evidence="12" id="KW-0131">Cell cycle</keyword>
<keyword evidence="11" id="KW-0539">Nucleus</keyword>
<evidence type="ECO:0000256" key="12">
    <source>
        <dbReference type="ARBA" id="ARBA00023306"/>
    </source>
</evidence>
<keyword evidence="8" id="KW-0159">Chromosome partition</keyword>
<evidence type="ECO:0000256" key="5">
    <source>
        <dbReference type="ARBA" id="ARBA00022618"/>
    </source>
</evidence>
<keyword evidence="7" id="KW-0498">Mitosis</keyword>
<evidence type="ECO:0000256" key="2">
    <source>
        <dbReference type="ARBA" id="ARBA00004496"/>
    </source>
</evidence>
<evidence type="ECO:0000313" key="16">
    <source>
        <dbReference type="Proteomes" id="UP000694700"/>
    </source>
</evidence>
<proteinExistence type="inferred from homology"/>
<dbReference type="GO" id="GO:0005737">
    <property type="term" value="C:cytoplasm"/>
    <property type="evidence" value="ECO:0007669"/>
    <property type="project" value="UniProtKB-SubCell"/>
</dbReference>
<sequence length="192" mass="21014">MLCKDTNMDTMIYLDQENGRLTTPAVKSRQNRLHSAPDQCLRTPLTGKARLGAPLQSGRKALGVINKVVVTPAASHKAEEKTKPAEAKSKVPAQPANVSEEMPGIEKCFPYNPSEFETCSVPDEVYLSCFSLTGLGKQMWPTASPVEELIMDPCLPLSPLKMPRAVECVDEVEAFLQTISELTVDLPPECEL</sequence>
<dbReference type="AlphaFoldDB" id="A0A8C1WV19"/>
<evidence type="ECO:0000256" key="8">
    <source>
        <dbReference type="ARBA" id="ARBA00022829"/>
    </source>
</evidence>
<dbReference type="GO" id="GO:0051276">
    <property type="term" value="P:chromosome organization"/>
    <property type="evidence" value="ECO:0007669"/>
    <property type="project" value="InterPro"/>
</dbReference>
<dbReference type="PANTHER" id="PTHR10418">
    <property type="entry name" value="SECURIN-3"/>
    <property type="match status" value="1"/>
</dbReference>
<evidence type="ECO:0000256" key="14">
    <source>
        <dbReference type="SAM" id="MobiDB-lite"/>
    </source>
</evidence>
<dbReference type="Proteomes" id="UP000694700">
    <property type="component" value="Unplaced"/>
</dbReference>
<feature type="compositionally biased region" description="Basic and acidic residues" evidence="14">
    <location>
        <begin position="76"/>
        <end position="89"/>
    </location>
</feature>
<name>A0A8C1WV19_CYPCA</name>
<evidence type="ECO:0000256" key="9">
    <source>
        <dbReference type="ARBA" id="ARBA00022843"/>
    </source>
</evidence>
<keyword evidence="5" id="KW-0132">Cell division</keyword>
<feature type="region of interest" description="Disordered" evidence="14">
    <location>
        <begin position="73"/>
        <end position="97"/>
    </location>
</feature>
<dbReference type="PANTHER" id="PTHR10418:SF2">
    <property type="entry name" value="SECURIN"/>
    <property type="match status" value="1"/>
</dbReference>